<gene>
    <name evidence="4" type="ORF">GCM10025881_10580</name>
</gene>
<feature type="domain" description="SCP" evidence="3">
    <location>
        <begin position="48"/>
        <end position="161"/>
    </location>
</feature>
<comment type="caution">
    <text evidence="4">The sequence shown here is derived from an EMBL/GenBank/DDBJ whole genome shotgun (WGS) entry which is preliminary data.</text>
</comment>
<feature type="chain" id="PRO_5046378647" description="SCP domain-containing protein" evidence="2">
    <location>
        <begin position="34"/>
        <end position="245"/>
    </location>
</feature>
<evidence type="ECO:0000313" key="4">
    <source>
        <dbReference type="EMBL" id="GMA94234.1"/>
    </source>
</evidence>
<dbReference type="InterPro" id="IPR014044">
    <property type="entry name" value="CAP_dom"/>
</dbReference>
<dbReference type="EMBL" id="BSVB01000001">
    <property type="protein sequence ID" value="GMA94234.1"/>
    <property type="molecule type" value="Genomic_DNA"/>
</dbReference>
<accession>A0ABQ6K4K3</accession>
<feature type="signal peptide" evidence="2">
    <location>
        <begin position="1"/>
        <end position="33"/>
    </location>
</feature>
<feature type="region of interest" description="Disordered" evidence="1">
    <location>
        <begin position="169"/>
        <end position="245"/>
    </location>
</feature>
<keyword evidence="2" id="KW-0732">Signal</keyword>
<evidence type="ECO:0000313" key="5">
    <source>
        <dbReference type="Proteomes" id="UP001157034"/>
    </source>
</evidence>
<dbReference type="Gene3D" id="3.40.33.10">
    <property type="entry name" value="CAP"/>
    <property type="match status" value="1"/>
</dbReference>
<protein>
    <recommendedName>
        <fullName evidence="3">SCP domain-containing protein</fullName>
    </recommendedName>
</protein>
<dbReference type="Pfam" id="PF00188">
    <property type="entry name" value="CAP"/>
    <property type="match status" value="1"/>
</dbReference>
<dbReference type="RefSeq" id="WP_348534889.1">
    <property type="nucleotide sequence ID" value="NZ_BSVB01000001.1"/>
</dbReference>
<organism evidence="4 5">
    <name type="scientific">Pseudolysinimonas kribbensis</name>
    <dbReference type="NCBI Taxonomy" id="433641"/>
    <lineage>
        <taxon>Bacteria</taxon>
        <taxon>Bacillati</taxon>
        <taxon>Actinomycetota</taxon>
        <taxon>Actinomycetes</taxon>
        <taxon>Micrococcales</taxon>
        <taxon>Microbacteriaceae</taxon>
        <taxon>Pseudolysinimonas</taxon>
    </lineage>
</organism>
<feature type="compositionally biased region" description="Polar residues" evidence="1">
    <location>
        <begin position="203"/>
        <end position="215"/>
    </location>
</feature>
<dbReference type="PANTHER" id="PTHR31157:SF1">
    <property type="entry name" value="SCP DOMAIN-CONTAINING PROTEIN"/>
    <property type="match status" value="1"/>
</dbReference>
<evidence type="ECO:0000256" key="2">
    <source>
        <dbReference type="SAM" id="SignalP"/>
    </source>
</evidence>
<evidence type="ECO:0000256" key="1">
    <source>
        <dbReference type="SAM" id="MobiDB-lite"/>
    </source>
</evidence>
<keyword evidence="5" id="KW-1185">Reference proteome</keyword>
<dbReference type="Proteomes" id="UP001157034">
    <property type="component" value="Unassembled WGS sequence"/>
</dbReference>
<proteinExistence type="predicted"/>
<dbReference type="SUPFAM" id="SSF55797">
    <property type="entry name" value="PR-1-like"/>
    <property type="match status" value="1"/>
</dbReference>
<dbReference type="PANTHER" id="PTHR31157">
    <property type="entry name" value="SCP DOMAIN-CONTAINING PROTEIN"/>
    <property type="match status" value="1"/>
</dbReference>
<dbReference type="InterPro" id="IPR035940">
    <property type="entry name" value="CAP_sf"/>
</dbReference>
<feature type="compositionally biased region" description="Basic residues" evidence="1">
    <location>
        <begin position="176"/>
        <end position="185"/>
    </location>
</feature>
<dbReference type="CDD" id="cd05379">
    <property type="entry name" value="CAP_bacterial"/>
    <property type="match status" value="1"/>
</dbReference>
<sequence length="245" mass="25723">MLRGRGRAGLLAFGTLIVAGALLAATMATPAAAAGMVDAPTAVARILADTNALRAANGKAPLVENVDIDRVAAAWAQRMSVPTSQGGPGFVHNASFFTQMPSGATSGGENIAAGFTYQNVVSAGWAKSPGHLQNMLGDWTDIGIGYWQSADGSTTYFVQDFGYYPAHVGVAPAAPRHPRRPRRSPRWSGTRSSTAGREPAGSRTPSTGRASSTRVNRAGPMLREVARRPRHRPWCPGASPRCACR</sequence>
<reference evidence="5" key="1">
    <citation type="journal article" date="2019" name="Int. J. Syst. Evol. Microbiol.">
        <title>The Global Catalogue of Microorganisms (GCM) 10K type strain sequencing project: providing services to taxonomists for standard genome sequencing and annotation.</title>
        <authorList>
            <consortium name="The Broad Institute Genomics Platform"/>
            <consortium name="The Broad Institute Genome Sequencing Center for Infectious Disease"/>
            <person name="Wu L."/>
            <person name="Ma J."/>
        </authorList>
    </citation>
    <scope>NUCLEOTIDE SEQUENCE [LARGE SCALE GENOMIC DNA]</scope>
    <source>
        <strain evidence="5">NBRC 108894</strain>
    </source>
</reference>
<evidence type="ECO:0000259" key="3">
    <source>
        <dbReference type="Pfam" id="PF00188"/>
    </source>
</evidence>
<name>A0ABQ6K4K3_9MICO</name>